<comment type="caution">
    <text evidence="2">The sequence shown here is derived from an EMBL/GenBank/DDBJ whole genome shotgun (WGS) entry which is preliminary data.</text>
</comment>
<evidence type="ECO:0000256" key="1">
    <source>
        <dbReference type="SAM" id="MobiDB-lite"/>
    </source>
</evidence>
<evidence type="ECO:0000313" key="2">
    <source>
        <dbReference type="EMBL" id="KAF5833352.1"/>
    </source>
</evidence>
<protein>
    <recommendedName>
        <fullName evidence="4">Encoded protein</fullName>
    </recommendedName>
</protein>
<sequence>MVYLHMSPDFHTQDPLSGCQKESLQKNRRQPPSPAHLCTEVSCRQKGGISKKKGPASSPSAFLHRTVRHAKEVTAKKRVAGLVPHHMSGQKC</sequence>
<dbReference type="EMBL" id="MU069816">
    <property type="protein sequence ID" value="KAF5833352.1"/>
    <property type="molecule type" value="Genomic_DNA"/>
</dbReference>
<name>A0ABQ7GFG9_DUNSA</name>
<evidence type="ECO:0008006" key="4">
    <source>
        <dbReference type="Google" id="ProtNLM"/>
    </source>
</evidence>
<accession>A0ABQ7GFG9</accession>
<gene>
    <name evidence="2" type="ORF">DUNSADRAFT_10393</name>
</gene>
<keyword evidence="3" id="KW-1185">Reference proteome</keyword>
<evidence type="ECO:0000313" key="3">
    <source>
        <dbReference type="Proteomes" id="UP000815325"/>
    </source>
</evidence>
<feature type="region of interest" description="Disordered" evidence="1">
    <location>
        <begin position="1"/>
        <end position="37"/>
    </location>
</feature>
<organism evidence="2 3">
    <name type="scientific">Dunaliella salina</name>
    <name type="common">Green alga</name>
    <name type="synonym">Protococcus salinus</name>
    <dbReference type="NCBI Taxonomy" id="3046"/>
    <lineage>
        <taxon>Eukaryota</taxon>
        <taxon>Viridiplantae</taxon>
        <taxon>Chlorophyta</taxon>
        <taxon>core chlorophytes</taxon>
        <taxon>Chlorophyceae</taxon>
        <taxon>CS clade</taxon>
        <taxon>Chlamydomonadales</taxon>
        <taxon>Dunaliellaceae</taxon>
        <taxon>Dunaliella</taxon>
    </lineage>
</organism>
<proteinExistence type="predicted"/>
<reference evidence="2" key="1">
    <citation type="submission" date="2017-08" db="EMBL/GenBank/DDBJ databases">
        <authorList>
            <person name="Polle J.E."/>
            <person name="Barry K."/>
            <person name="Cushman J."/>
            <person name="Schmutz J."/>
            <person name="Tran D."/>
            <person name="Hathwaick L.T."/>
            <person name="Yim W.C."/>
            <person name="Jenkins J."/>
            <person name="Mckie-Krisberg Z.M."/>
            <person name="Prochnik S."/>
            <person name="Lindquist E."/>
            <person name="Dockter R.B."/>
            <person name="Adam C."/>
            <person name="Molina H."/>
            <person name="Bunkerborg J."/>
            <person name="Jin E."/>
            <person name="Buchheim M."/>
            <person name="Magnuson J."/>
        </authorList>
    </citation>
    <scope>NUCLEOTIDE SEQUENCE</scope>
    <source>
        <strain evidence="2">CCAP 19/18</strain>
    </source>
</reference>
<dbReference type="Proteomes" id="UP000815325">
    <property type="component" value="Unassembled WGS sequence"/>
</dbReference>